<feature type="non-terminal residue" evidence="1">
    <location>
        <position position="531"/>
    </location>
</feature>
<dbReference type="EMBL" id="CAJVQC010030700">
    <property type="protein sequence ID" value="CAG8746358.1"/>
    <property type="molecule type" value="Genomic_DNA"/>
</dbReference>
<sequence>QKRTFHIPWRKALENGLRQIPLVKENRSREKQQDTNAISILFAGKMKSYIKCINVDYESFCVEDYYDIQLNVKGCKNLDESFMDYIKEETLEGNNKYDAGDYGLQEAKKGVIFESFPPVLHFQLKRFEYNLQSATVNKINDRYEYPMEIDLEKYLSLDADRTKQHKYLLYGVLVHDGFCYGGRYFALIKPNMDGKWLKFDDDRVVPVTDKEVLENNYGGGLSSAYVLVYIRESDIDNILTPMLPEDIPKNLQRHLDGQKKEESEEQKKYLYAKIATPKTINLHQDYGVANFNDPLSEVPQVKGLKSEIYKDFKARIAAKLEIPTEQIRFWLFMHYNFINFMPIPDDFDGLSMDAILERLGLEQNELNLYLEIAHKPINGEVWFPVRNACVMIFVKYFDPNTQYLEGLGHIYIQKPYEVDDILPILCEKKEFPPHTPLRETETNMTEVTNNLQNGDVICFQKEFTEINRGGHTCEIPTFYKSLSTRIIVQFKPKFKDEKQKSEFKLSLNKYYKYDVVASHVAAYLNTDPLKL</sequence>
<gene>
    <name evidence="1" type="ORF">RPERSI_LOCUS13703</name>
</gene>
<proteinExistence type="predicted"/>
<comment type="caution">
    <text evidence="1">The sequence shown here is derived from an EMBL/GenBank/DDBJ whole genome shotgun (WGS) entry which is preliminary data.</text>
</comment>
<dbReference type="Proteomes" id="UP000789920">
    <property type="component" value="Unassembled WGS sequence"/>
</dbReference>
<evidence type="ECO:0000313" key="2">
    <source>
        <dbReference type="Proteomes" id="UP000789920"/>
    </source>
</evidence>
<reference evidence="1" key="1">
    <citation type="submission" date="2021-06" db="EMBL/GenBank/DDBJ databases">
        <authorList>
            <person name="Kallberg Y."/>
            <person name="Tangrot J."/>
            <person name="Rosling A."/>
        </authorList>
    </citation>
    <scope>NUCLEOTIDE SEQUENCE</scope>
    <source>
        <strain evidence="1">MA461A</strain>
    </source>
</reference>
<organism evidence="1 2">
    <name type="scientific">Racocetra persica</name>
    <dbReference type="NCBI Taxonomy" id="160502"/>
    <lineage>
        <taxon>Eukaryota</taxon>
        <taxon>Fungi</taxon>
        <taxon>Fungi incertae sedis</taxon>
        <taxon>Mucoromycota</taxon>
        <taxon>Glomeromycotina</taxon>
        <taxon>Glomeromycetes</taxon>
        <taxon>Diversisporales</taxon>
        <taxon>Gigasporaceae</taxon>
        <taxon>Racocetra</taxon>
    </lineage>
</organism>
<evidence type="ECO:0000313" key="1">
    <source>
        <dbReference type="EMBL" id="CAG8746358.1"/>
    </source>
</evidence>
<accession>A0ACA9QDH8</accession>
<keyword evidence="2" id="KW-1185">Reference proteome</keyword>
<feature type="non-terminal residue" evidence="1">
    <location>
        <position position="1"/>
    </location>
</feature>
<name>A0ACA9QDH8_9GLOM</name>
<protein>
    <submittedName>
        <fullName evidence="1">14169_t:CDS:1</fullName>
    </submittedName>
</protein>